<dbReference type="SUPFAM" id="SSF109854">
    <property type="entry name" value="DinB/YfiT-like putative metalloenzymes"/>
    <property type="match status" value="1"/>
</dbReference>
<dbReference type="Pfam" id="PF11716">
    <property type="entry name" value="MDMPI_N"/>
    <property type="match status" value="1"/>
</dbReference>
<dbReference type="InterPro" id="IPR017517">
    <property type="entry name" value="Maleyloyr_isom"/>
</dbReference>
<name>A0A401YJY9_9ACTN</name>
<dbReference type="InterPro" id="IPR034660">
    <property type="entry name" value="DinB/YfiT-like"/>
</dbReference>
<dbReference type="NCBIfam" id="TIGR03083">
    <property type="entry name" value="maleylpyruvate isomerase family mycothiol-dependent enzyme"/>
    <property type="match status" value="1"/>
</dbReference>
<feature type="domain" description="Mycothiol-dependent maleylpyruvate isomerase metal-binding" evidence="1">
    <location>
        <begin position="8"/>
        <end position="148"/>
    </location>
</feature>
<gene>
    <name evidence="2" type="ORF">EHYA_02567</name>
</gene>
<dbReference type="InterPro" id="IPR024344">
    <property type="entry name" value="MDMPI_metal-binding"/>
</dbReference>
<keyword evidence="3" id="KW-1185">Reference proteome</keyword>
<dbReference type="GO" id="GO:0046872">
    <property type="term" value="F:metal ion binding"/>
    <property type="evidence" value="ECO:0007669"/>
    <property type="project" value="InterPro"/>
</dbReference>
<dbReference type="AlphaFoldDB" id="A0A401YJY9"/>
<dbReference type="PANTHER" id="PTHR40758">
    <property type="entry name" value="CONSERVED PROTEIN"/>
    <property type="match status" value="1"/>
</dbReference>
<evidence type="ECO:0000313" key="2">
    <source>
        <dbReference type="EMBL" id="GCD94898.1"/>
    </source>
</evidence>
<dbReference type="OrthoDB" id="3671213at2"/>
<organism evidence="2 3">
    <name type="scientific">Embleya hyalina</name>
    <dbReference type="NCBI Taxonomy" id="516124"/>
    <lineage>
        <taxon>Bacteria</taxon>
        <taxon>Bacillati</taxon>
        <taxon>Actinomycetota</taxon>
        <taxon>Actinomycetes</taxon>
        <taxon>Kitasatosporales</taxon>
        <taxon>Streptomycetaceae</taxon>
        <taxon>Embleya</taxon>
    </lineage>
</organism>
<evidence type="ECO:0000313" key="3">
    <source>
        <dbReference type="Proteomes" id="UP000286931"/>
    </source>
</evidence>
<dbReference type="Gene3D" id="1.20.120.450">
    <property type="entry name" value="dinb family like domain"/>
    <property type="match status" value="1"/>
</dbReference>
<comment type="caution">
    <text evidence="2">The sequence shown here is derived from an EMBL/GenBank/DDBJ whole genome shotgun (WGS) entry which is preliminary data.</text>
</comment>
<dbReference type="RefSeq" id="WP_126637027.1">
    <property type="nucleotide sequence ID" value="NZ_BIFH01000016.1"/>
</dbReference>
<dbReference type="Proteomes" id="UP000286931">
    <property type="component" value="Unassembled WGS sequence"/>
</dbReference>
<reference evidence="2 3" key="1">
    <citation type="submission" date="2018-12" db="EMBL/GenBank/DDBJ databases">
        <title>Draft genome sequence of Embleya hyalina NBRC 13850T.</title>
        <authorList>
            <person name="Komaki H."/>
            <person name="Hosoyama A."/>
            <person name="Kimura A."/>
            <person name="Ichikawa N."/>
            <person name="Tamura T."/>
        </authorList>
    </citation>
    <scope>NUCLEOTIDE SEQUENCE [LARGE SCALE GENOMIC DNA]</scope>
    <source>
        <strain evidence="2 3">NBRC 13850</strain>
    </source>
</reference>
<sequence length="263" mass="28602">MDHLAHFRHEVRAFEVAARRALDADEAPFVPSCPEWTVTDLVGHLGAVHRLVTAVVAGRLTAIPDHADASVYHLPDERDGWPIPGKAPTPGPLPVGLVDWFADGAGALAAAFANTPGETAVWTWSEERTVDFWVRMQTIEAAVHRWDAENSLGPAAPIAAELAVDAIRQNFEVMAPARRERGEAAPGAGEHLRFRRTDGPEAWSVRFDGDVVRLDAPGTADVEPAGTASDLMLFLWQRIPADRLTTTGDRAVLDRYFTLVPAL</sequence>
<accession>A0A401YJY9</accession>
<dbReference type="PANTHER" id="PTHR40758:SF1">
    <property type="entry name" value="CONSERVED PROTEIN"/>
    <property type="match status" value="1"/>
</dbReference>
<proteinExistence type="predicted"/>
<dbReference type="GO" id="GO:0005886">
    <property type="term" value="C:plasma membrane"/>
    <property type="evidence" value="ECO:0007669"/>
    <property type="project" value="TreeGrafter"/>
</dbReference>
<protein>
    <recommendedName>
        <fullName evidence="1">Mycothiol-dependent maleylpyruvate isomerase metal-binding domain-containing protein</fullName>
    </recommendedName>
</protein>
<evidence type="ECO:0000259" key="1">
    <source>
        <dbReference type="Pfam" id="PF11716"/>
    </source>
</evidence>
<dbReference type="EMBL" id="BIFH01000016">
    <property type="protein sequence ID" value="GCD94898.1"/>
    <property type="molecule type" value="Genomic_DNA"/>
</dbReference>